<feature type="region of interest" description="Disordered" evidence="1">
    <location>
        <begin position="27"/>
        <end position="47"/>
    </location>
</feature>
<organism evidence="2 3">
    <name type="scientific">Rubroshorea leprosula</name>
    <dbReference type="NCBI Taxonomy" id="152421"/>
    <lineage>
        <taxon>Eukaryota</taxon>
        <taxon>Viridiplantae</taxon>
        <taxon>Streptophyta</taxon>
        <taxon>Embryophyta</taxon>
        <taxon>Tracheophyta</taxon>
        <taxon>Spermatophyta</taxon>
        <taxon>Magnoliopsida</taxon>
        <taxon>eudicotyledons</taxon>
        <taxon>Gunneridae</taxon>
        <taxon>Pentapetalae</taxon>
        <taxon>rosids</taxon>
        <taxon>malvids</taxon>
        <taxon>Malvales</taxon>
        <taxon>Dipterocarpaceae</taxon>
        <taxon>Rubroshorea</taxon>
    </lineage>
</organism>
<gene>
    <name evidence="2" type="ORF">SLEP1_g56627</name>
</gene>
<dbReference type="EMBL" id="BPVZ01000326">
    <property type="protein sequence ID" value="GKV49903.1"/>
    <property type="molecule type" value="Genomic_DNA"/>
</dbReference>
<dbReference type="Proteomes" id="UP001054252">
    <property type="component" value="Unassembled WGS sequence"/>
</dbReference>
<protein>
    <submittedName>
        <fullName evidence="2">Uncharacterized protein</fullName>
    </submittedName>
</protein>
<name>A0AAV5MKA6_9ROSI</name>
<proteinExistence type="predicted"/>
<evidence type="ECO:0000256" key="1">
    <source>
        <dbReference type="SAM" id="MobiDB-lite"/>
    </source>
</evidence>
<accession>A0AAV5MKA6</accession>
<sequence length="47" mass="5261">MPGFHRDPSPGFLGTQAWNLGRLSLKEPNPVLQNQPKRLKLSLPNPL</sequence>
<comment type="caution">
    <text evidence="2">The sequence shown here is derived from an EMBL/GenBank/DDBJ whole genome shotgun (WGS) entry which is preliminary data.</text>
</comment>
<evidence type="ECO:0000313" key="2">
    <source>
        <dbReference type="EMBL" id="GKV49903.1"/>
    </source>
</evidence>
<reference evidence="2 3" key="1">
    <citation type="journal article" date="2021" name="Commun. Biol.">
        <title>The genome of Shorea leprosula (Dipterocarpaceae) highlights the ecological relevance of drought in aseasonal tropical rainforests.</title>
        <authorList>
            <person name="Ng K.K.S."/>
            <person name="Kobayashi M.J."/>
            <person name="Fawcett J.A."/>
            <person name="Hatakeyama M."/>
            <person name="Paape T."/>
            <person name="Ng C.H."/>
            <person name="Ang C.C."/>
            <person name="Tnah L.H."/>
            <person name="Lee C.T."/>
            <person name="Nishiyama T."/>
            <person name="Sese J."/>
            <person name="O'Brien M.J."/>
            <person name="Copetti D."/>
            <person name="Mohd Noor M.I."/>
            <person name="Ong R.C."/>
            <person name="Putra M."/>
            <person name="Sireger I.Z."/>
            <person name="Indrioko S."/>
            <person name="Kosugi Y."/>
            <person name="Izuno A."/>
            <person name="Isagi Y."/>
            <person name="Lee S.L."/>
            <person name="Shimizu K.K."/>
        </authorList>
    </citation>
    <scope>NUCLEOTIDE SEQUENCE [LARGE SCALE GENOMIC DNA]</scope>
    <source>
        <strain evidence="2">214</strain>
    </source>
</reference>
<keyword evidence="3" id="KW-1185">Reference proteome</keyword>
<dbReference type="AlphaFoldDB" id="A0AAV5MKA6"/>
<evidence type="ECO:0000313" key="3">
    <source>
        <dbReference type="Proteomes" id="UP001054252"/>
    </source>
</evidence>